<evidence type="ECO:0000313" key="5">
    <source>
        <dbReference type="EMBL" id="SEQ75627.1"/>
    </source>
</evidence>
<organism evidence="5 6">
    <name type="scientific">Treponema bryantii</name>
    <dbReference type="NCBI Taxonomy" id="163"/>
    <lineage>
        <taxon>Bacteria</taxon>
        <taxon>Pseudomonadati</taxon>
        <taxon>Spirochaetota</taxon>
        <taxon>Spirochaetia</taxon>
        <taxon>Spirochaetales</taxon>
        <taxon>Treponemataceae</taxon>
        <taxon>Treponema</taxon>
    </lineage>
</organism>
<comment type="similarity">
    <text evidence="1">Belongs to the leucine-binding protein family.</text>
</comment>
<dbReference type="InterPro" id="IPR028081">
    <property type="entry name" value="Leu-bd"/>
</dbReference>
<dbReference type="Pfam" id="PF13458">
    <property type="entry name" value="Peripla_BP_6"/>
    <property type="match status" value="1"/>
</dbReference>
<evidence type="ECO:0000313" key="6">
    <source>
        <dbReference type="Proteomes" id="UP000182360"/>
    </source>
</evidence>
<evidence type="ECO:0000259" key="4">
    <source>
        <dbReference type="Pfam" id="PF13458"/>
    </source>
</evidence>
<evidence type="ECO:0000256" key="1">
    <source>
        <dbReference type="ARBA" id="ARBA00010062"/>
    </source>
</evidence>
<keyword evidence="2 3" id="KW-0732">Signal</keyword>
<dbReference type="SUPFAM" id="SSF53822">
    <property type="entry name" value="Periplasmic binding protein-like I"/>
    <property type="match status" value="1"/>
</dbReference>
<reference evidence="5 6" key="1">
    <citation type="submission" date="2016-10" db="EMBL/GenBank/DDBJ databases">
        <authorList>
            <person name="de Groot N.N."/>
        </authorList>
    </citation>
    <scope>NUCLEOTIDE SEQUENCE [LARGE SCALE GENOMIC DNA]</scope>
    <source>
        <strain evidence="5 6">B25</strain>
    </source>
</reference>
<dbReference type="InterPro" id="IPR051010">
    <property type="entry name" value="BCAA_transport"/>
</dbReference>
<protein>
    <submittedName>
        <fullName evidence="5">Amino acid/amide ABC transporter substrate-binding protein, HAAT family</fullName>
    </submittedName>
</protein>
<dbReference type="InterPro" id="IPR028082">
    <property type="entry name" value="Peripla_BP_I"/>
</dbReference>
<gene>
    <name evidence="5" type="ORF">SAMN04487977_11027</name>
</gene>
<evidence type="ECO:0000256" key="2">
    <source>
        <dbReference type="ARBA" id="ARBA00022729"/>
    </source>
</evidence>
<dbReference type="Proteomes" id="UP000182360">
    <property type="component" value="Unassembled WGS sequence"/>
</dbReference>
<dbReference type="Gene3D" id="3.40.50.2300">
    <property type="match status" value="2"/>
</dbReference>
<name>A0A1H9IM76_9SPIR</name>
<dbReference type="PROSITE" id="PS51257">
    <property type="entry name" value="PROKAR_LIPOPROTEIN"/>
    <property type="match status" value="1"/>
</dbReference>
<feature type="domain" description="Leucine-binding protein" evidence="4">
    <location>
        <begin position="28"/>
        <end position="375"/>
    </location>
</feature>
<dbReference type="PANTHER" id="PTHR30483">
    <property type="entry name" value="LEUCINE-SPECIFIC-BINDING PROTEIN"/>
    <property type="match status" value="1"/>
</dbReference>
<sequence length="390" mass="40950">MKKMLFVLASAVMAFALISCGGEKKNVVKIGVYEPASGDNGAGGKQETLGIQYANSITPTVEIAGKEYKVQLEIVDNESSNDKAVTAASELVSKGVSVVLGSYGSGVSIAASDTFAAADVPAIGVTCTNPQVTLGNNHYFRICFLDPFQGSVHANLAKDKFGAKKAYALAKLGDDYSVGLCNYFIEGCKKLGIEVIFETFPDGTSDFAAYVANAKNNKADVFFSPVSIEAAALIIEQANTQGLKIPLLAGDTWDSNVVLAAAKGTNIDVYVTTFFVEGSADANVVSFVDGFRNYLNTNATAKTNNGGDDEIAAVSAMGFDAYYTALEALKAAGSTKSADVMKALPSVTYNGVSGSIAFDKNGDAERDVAYIKKVNNSTGKWDFIAIQKVN</sequence>
<feature type="signal peptide" evidence="3">
    <location>
        <begin position="1"/>
        <end position="21"/>
    </location>
</feature>
<dbReference type="PANTHER" id="PTHR30483:SF6">
    <property type="entry name" value="PERIPLASMIC BINDING PROTEIN OF ABC TRANSPORTER FOR NATURAL AMINO ACIDS"/>
    <property type="match status" value="1"/>
</dbReference>
<accession>A0A1H9IM76</accession>
<dbReference type="OrthoDB" id="369860at2"/>
<proteinExistence type="inferred from homology"/>
<evidence type="ECO:0000256" key="3">
    <source>
        <dbReference type="SAM" id="SignalP"/>
    </source>
</evidence>
<keyword evidence="6" id="KW-1185">Reference proteome</keyword>
<dbReference type="EMBL" id="FOFU01000010">
    <property type="protein sequence ID" value="SEQ75627.1"/>
    <property type="molecule type" value="Genomic_DNA"/>
</dbReference>
<dbReference type="AlphaFoldDB" id="A0A1H9IM76"/>
<dbReference type="CDD" id="cd06347">
    <property type="entry name" value="PBP1_ABC_LivK_ligand_binding-like"/>
    <property type="match status" value="1"/>
</dbReference>
<dbReference type="RefSeq" id="WP_074644966.1">
    <property type="nucleotide sequence ID" value="NZ_AP025286.1"/>
</dbReference>
<feature type="chain" id="PRO_5010256691" evidence="3">
    <location>
        <begin position="22"/>
        <end position="390"/>
    </location>
</feature>